<dbReference type="EMBL" id="VWPK01000033">
    <property type="protein sequence ID" value="KAA5610427.1"/>
    <property type="molecule type" value="Genomic_DNA"/>
</dbReference>
<keyword evidence="5 7" id="KW-0067">ATP-binding</keyword>
<dbReference type="Proteomes" id="UP000325255">
    <property type="component" value="Unassembled WGS sequence"/>
</dbReference>
<evidence type="ECO:0000259" key="6">
    <source>
        <dbReference type="PROSITE" id="PS50893"/>
    </source>
</evidence>
<evidence type="ECO:0000256" key="2">
    <source>
        <dbReference type="ARBA" id="ARBA00005417"/>
    </source>
</evidence>
<proteinExistence type="inferred from homology"/>
<feature type="domain" description="ABC transporter" evidence="6">
    <location>
        <begin position="268"/>
        <end position="513"/>
    </location>
</feature>
<name>A0A5M6IR40_9PROT</name>
<dbReference type="CDD" id="cd03257">
    <property type="entry name" value="ABC_NikE_OppD_transporters"/>
    <property type="match status" value="2"/>
</dbReference>
<dbReference type="GO" id="GO:0016887">
    <property type="term" value="F:ATP hydrolysis activity"/>
    <property type="evidence" value="ECO:0007669"/>
    <property type="project" value="InterPro"/>
</dbReference>
<dbReference type="PANTHER" id="PTHR43776:SF7">
    <property type="entry name" value="D,D-DIPEPTIDE TRANSPORT ATP-BINDING PROTEIN DDPF-RELATED"/>
    <property type="match status" value="1"/>
</dbReference>
<dbReference type="GO" id="GO:0055085">
    <property type="term" value="P:transmembrane transport"/>
    <property type="evidence" value="ECO:0007669"/>
    <property type="project" value="UniProtKB-ARBA"/>
</dbReference>
<dbReference type="PANTHER" id="PTHR43776">
    <property type="entry name" value="TRANSPORT ATP-BINDING PROTEIN"/>
    <property type="match status" value="1"/>
</dbReference>
<dbReference type="Gene3D" id="3.40.50.300">
    <property type="entry name" value="P-loop containing nucleotide triphosphate hydrolases"/>
    <property type="match status" value="2"/>
</dbReference>
<accession>A0A5M6IR40</accession>
<dbReference type="GO" id="GO:0015833">
    <property type="term" value="P:peptide transport"/>
    <property type="evidence" value="ECO:0007669"/>
    <property type="project" value="InterPro"/>
</dbReference>
<dbReference type="InterPro" id="IPR027417">
    <property type="entry name" value="P-loop_NTPase"/>
</dbReference>
<dbReference type="InterPro" id="IPR003439">
    <property type="entry name" value="ABC_transporter-like_ATP-bd"/>
</dbReference>
<dbReference type="PROSITE" id="PS00211">
    <property type="entry name" value="ABC_TRANSPORTER_1"/>
    <property type="match status" value="2"/>
</dbReference>
<evidence type="ECO:0000256" key="3">
    <source>
        <dbReference type="ARBA" id="ARBA00022448"/>
    </source>
</evidence>
<evidence type="ECO:0000256" key="1">
    <source>
        <dbReference type="ARBA" id="ARBA00004417"/>
    </source>
</evidence>
<evidence type="ECO:0000256" key="5">
    <source>
        <dbReference type="ARBA" id="ARBA00022840"/>
    </source>
</evidence>
<dbReference type="InterPro" id="IPR017871">
    <property type="entry name" value="ABC_transporter-like_CS"/>
</dbReference>
<comment type="caution">
    <text evidence="7">The sequence shown here is derived from an EMBL/GenBank/DDBJ whole genome shotgun (WGS) entry which is preliminary data.</text>
</comment>
<dbReference type="PROSITE" id="PS50893">
    <property type="entry name" value="ABC_TRANSPORTER_2"/>
    <property type="match status" value="2"/>
</dbReference>
<dbReference type="Pfam" id="PF00005">
    <property type="entry name" value="ABC_tran"/>
    <property type="match status" value="2"/>
</dbReference>
<dbReference type="AlphaFoldDB" id="A0A5M6IR40"/>
<evidence type="ECO:0000313" key="8">
    <source>
        <dbReference type="Proteomes" id="UP000325255"/>
    </source>
</evidence>
<organism evidence="7 8">
    <name type="scientific">Rhodovastum atsumiense</name>
    <dbReference type="NCBI Taxonomy" id="504468"/>
    <lineage>
        <taxon>Bacteria</taxon>
        <taxon>Pseudomonadati</taxon>
        <taxon>Pseudomonadota</taxon>
        <taxon>Alphaproteobacteria</taxon>
        <taxon>Acetobacterales</taxon>
        <taxon>Acetobacteraceae</taxon>
        <taxon>Rhodovastum</taxon>
    </lineage>
</organism>
<dbReference type="GO" id="GO:0005524">
    <property type="term" value="F:ATP binding"/>
    <property type="evidence" value="ECO:0007669"/>
    <property type="project" value="UniProtKB-KW"/>
</dbReference>
<evidence type="ECO:0000256" key="4">
    <source>
        <dbReference type="ARBA" id="ARBA00022741"/>
    </source>
</evidence>
<dbReference type="InterPro" id="IPR003593">
    <property type="entry name" value="AAA+_ATPase"/>
</dbReference>
<sequence length="547" mass="57990">MSALLRLSGLTIGLPGRAPLVRDISFDLAAGEVLGLVGESGSGKSLTVSALIGLLPPAMRRAGSARFDGQELFTLAPRAWRRLRGRRIAMVFQDPMAVLNPFMTIGAQIEEVLRAHHPFRGAALRARAAALLTEVGLDITLAGRHAHALSGGQQQRVVIALALAGDPCLLLADEPTTALDTVVQAQILALLRDLVSRRGLAMIFISHDLAVVARIADRVGIMHRGELLELGATDRLLAHPEHPYSRALVTARHALRPWPDQPAAAPVLRLRGLHVAYRSGWLPGRARKVVHGIDLDIPAGGVLSLIGASGSGKSSVARALVGLAPAHAALAEVNGRPLPFGLAGRRKAAAQQVQIVFQNPPASLNPRLSVAAMLAEAVSRQRLTRAEVLARMGAVLREVGLDESHLTRLPHQLSGGQQQRIAIARALLAGPSLLICDEILSALDANVQVQIIDLLRGLRERRGLALLFIGHDLSVVRTLGGEVAVMDAGTIVERGAAADVLSRPCHAFTRRLLAAEPYRDSAAQREWGAGAVWPLPGPGQSPGLLPV</sequence>
<comment type="subcellular location">
    <subcellularLocation>
        <location evidence="1">Cell inner membrane</location>
        <topology evidence="1">Peripheral membrane protein</topology>
    </subcellularLocation>
</comment>
<comment type="similarity">
    <text evidence="2">Belongs to the ABC transporter superfamily.</text>
</comment>
<dbReference type="Pfam" id="PF08352">
    <property type="entry name" value="oligo_HPY"/>
    <property type="match status" value="1"/>
</dbReference>
<reference evidence="7 8" key="1">
    <citation type="submission" date="2019-09" db="EMBL/GenBank/DDBJ databases">
        <title>Genome sequence of Rhodovastum atsumiense, a diverse member of the Acetobacteraceae family of non-sulfur purple photosynthetic bacteria.</title>
        <authorList>
            <person name="Meyer T."/>
            <person name="Kyndt J."/>
        </authorList>
    </citation>
    <scope>NUCLEOTIDE SEQUENCE [LARGE SCALE GENOMIC DNA]</scope>
    <source>
        <strain evidence="7 8">DSM 21279</strain>
    </source>
</reference>
<dbReference type="NCBIfam" id="NF007739">
    <property type="entry name" value="PRK10419.1"/>
    <property type="match status" value="2"/>
</dbReference>
<gene>
    <name evidence="7" type="ORF">F1189_19415</name>
</gene>
<dbReference type="SMART" id="SM00382">
    <property type="entry name" value="AAA"/>
    <property type="match status" value="2"/>
</dbReference>
<feature type="domain" description="ABC transporter" evidence="6">
    <location>
        <begin position="5"/>
        <end position="249"/>
    </location>
</feature>
<protein>
    <submittedName>
        <fullName evidence="7">ABC transporter ATP-binding protein</fullName>
    </submittedName>
</protein>
<dbReference type="GO" id="GO:0005886">
    <property type="term" value="C:plasma membrane"/>
    <property type="evidence" value="ECO:0007669"/>
    <property type="project" value="UniProtKB-SubCell"/>
</dbReference>
<dbReference type="InterPro" id="IPR013563">
    <property type="entry name" value="Oligopep_ABC_C"/>
</dbReference>
<keyword evidence="4" id="KW-0547">Nucleotide-binding</keyword>
<dbReference type="OrthoDB" id="7241259at2"/>
<keyword evidence="8" id="KW-1185">Reference proteome</keyword>
<evidence type="ECO:0000313" key="7">
    <source>
        <dbReference type="EMBL" id="KAA5610427.1"/>
    </source>
</evidence>
<dbReference type="SUPFAM" id="SSF52540">
    <property type="entry name" value="P-loop containing nucleoside triphosphate hydrolases"/>
    <property type="match status" value="2"/>
</dbReference>
<dbReference type="InterPro" id="IPR050319">
    <property type="entry name" value="ABC_transp_ATP-bind"/>
</dbReference>
<keyword evidence="3" id="KW-0813">Transport</keyword>